<sequence length="91" mass="10032">MKALSKLVNLNNPDLVLFVGEALVGNDVVDQLSKFDQLLDEMIDNGFPLTTEPNIMREMIALPNIVNKMLSVVTGNSSNISDTLPEVSCYY</sequence>
<dbReference type="Proteomes" id="UP000006882">
    <property type="component" value="Chromosome G4"/>
</dbReference>
<dbReference type="SUPFAM" id="SSF64356">
    <property type="entry name" value="SNARE-like"/>
    <property type="match status" value="1"/>
</dbReference>
<reference evidence="3" key="2">
    <citation type="submission" date="2016-12" db="EMBL/GenBank/DDBJ databases">
        <title>WGS assembly of Prunus persica.</title>
        <authorList>
            <person name="Verde I."/>
            <person name="Jenkins J."/>
            <person name="Dondini L."/>
            <person name="Micali S."/>
            <person name="Pagliarani G."/>
            <person name="Vendramin E."/>
            <person name="Paris R."/>
            <person name="Aramini V."/>
            <person name="Gazza L."/>
            <person name="Rossini L."/>
            <person name="Bassi D."/>
            <person name="Troggio M."/>
            <person name="Shu S."/>
            <person name="Grimwood J.H."/>
            <person name="Tartarini S."/>
            <person name="Dettori M.T."/>
            <person name="Schmutz J."/>
        </authorList>
    </citation>
    <scope>NUCLEOTIDE SEQUENCE</scope>
</reference>
<proteinExistence type="predicted"/>
<dbReference type="Gramene" id="ONI14399">
    <property type="protein sequence ID" value="ONI14399"/>
    <property type="gene ID" value="PRUPE_4G279100"/>
</dbReference>
<evidence type="ECO:0000313" key="2">
    <source>
        <dbReference type="EMBL" id="ONI06094.1"/>
    </source>
</evidence>
<protein>
    <submittedName>
        <fullName evidence="3">Uncharacterized protein</fullName>
    </submittedName>
</protein>
<dbReference type="Gramene" id="ONH91964">
    <property type="protein sequence ID" value="ONH91964"/>
    <property type="gene ID" value="PRUPE_8G146800"/>
</dbReference>
<name>A0A251PS47_PRUPE</name>
<gene>
    <name evidence="3" type="ORF">PRUPE_4G279100</name>
    <name evidence="2" type="ORF">PRUPE_5G039800</name>
    <name evidence="1" type="ORF">PRUPE_8G146800</name>
</gene>
<dbReference type="Proteomes" id="UP000006882">
    <property type="component" value="Chromosome G5"/>
</dbReference>
<evidence type="ECO:0000313" key="4">
    <source>
        <dbReference type="Proteomes" id="UP000006882"/>
    </source>
</evidence>
<dbReference type="InterPro" id="IPR011012">
    <property type="entry name" value="Longin-like_dom_sf"/>
</dbReference>
<accession>A0A251PS47</accession>
<evidence type="ECO:0000313" key="3">
    <source>
        <dbReference type="EMBL" id="ONI14399.1"/>
    </source>
</evidence>
<dbReference type="EMBL" id="CM007655">
    <property type="protein sequence ID" value="ONI06094.1"/>
    <property type="molecule type" value="Genomic_DNA"/>
</dbReference>
<dbReference type="EMBL" id="CM007654">
    <property type="protein sequence ID" value="ONI14399.1"/>
    <property type="molecule type" value="Genomic_DNA"/>
</dbReference>
<dbReference type="AlphaFoldDB" id="A0A251PS47"/>
<keyword evidence="4" id="KW-1185">Reference proteome</keyword>
<dbReference type="EMBL" id="CM007658">
    <property type="protein sequence ID" value="ONH91964.1"/>
    <property type="molecule type" value="Genomic_DNA"/>
</dbReference>
<dbReference type="InterPro" id="IPR027417">
    <property type="entry name" value="P-loop_NTPase"/>
</dbReference>
<evidence type="ECO:0000313" key="1">
    <source>
        <dbReference type="EMBL" id="ONH91964.1"/>
    </source>
</evidence>
<dbReference type="Gramene" id="ONI06094">
    <property type="protein sequence ID" value="ONI06094"/>
    <property type="gene ID" value="PRUPE_5G039800"/>
</dbReference>
<dbReference type="Gene3D" id="3.40.50.300">
    <property type="entry name" value="P-loop containing nucleotide triphosphate hydrolases"/>
    <property type="match status" value="1"/>
</dbReference>
<reference evidence="3 4" key="1">
    <citation type="journal article" date="2013" name="Nat. Genet.">
        <title>The high-quality draft genome of peach (Prunus persica) identifies unique patterns of genetic diversity, domestication and genome evolution.</title>
        <authorList>
            <consortium name="International Peach Genome Initiative"/>
            <person name="Verde I."/>
            <person name="Abbott A.G."/>
            <person name="Scalabrin S."/>
            <person name="Jung S."/>
            <person name="Shu S."/>
            <person name="Marroni F."/>
            <person name="Zhebentyayeva T."/>
            <person name="Dettori M.T."/>
            <person name="Grimwood J."/>
            <person name="Cattonaro F."/>
            <person name="Zuccolo A."/>
            <person name="Rossini L."/>
            <person name="Jenkins J."/>
            <person name="Vendramin E."/>
            <person name="Meisel L.A."/>
            <person name="Decroocq V."/>
            <person name="Sosinski B."/>
            <person name="Prochnik S."/>
            <person name="Mitros T."/>
            <person name="Policriti A."/>
            <person name="Cipriani G."/>
            <person name="Dondini L."/>
            <person name="Ficklin S."/>
            <person name="Goodstein D.M."/>
            <person name="Xuan P."/>
            <person name="Del Fabbro C."/>
            <person name="Aramini V."/>
            <person name="Copetti D."/>
            <person name="Gonzalez S."/>
            <person name="Horner D.S."/>
            <person name="Falchi R."/>
            <person name="Lucas S."/>
            <person name="Mica E."/>
            <person name="Maldonado J."/>
            <person name="Lazzari B."/>
            <person name="Bielenberg D."/>
            <person name="Pirona R."/>
            <person name="Miculan M."/>
            <person name="Barakat A."/>
            <person name="Testolin R."/>
            <person name="Stella A."/>
            <person name="Tartarini S."/>
            <person name="Tonutti P."/>
            <person name="Arus P."/>
            <person name="Orellana A."/>
            <person name="Wells C."/>
            <person name="Main D."/>
            <person name="Vizzotto G."/>
            <person name="Silva H."/>
            <person name="Salamini F."/>
            <person name="Schmutz J."/>
            <person name="Morgante M."/>
            <person name="Rokhsar D.S."/>
        </authorList>
    </citation>
    <scope>NUCLEOTIDE SEQUENCE [LARGE SCALE GENOMIC DNA]</scope>
    <source>
        <strain evidence="4">cv. Nemared</strain>
    </source>
</reference>
<organism evidence="3 4">
    <name type="scientific">Prunus persica</name>
    <name type="common">Peach</name>
    <name type="synonym">Amygdalus persica</name>
    <dbReference type="NCBI Taxonomy" id="3760"/>
    <lineage>
        <taxon>Eukaryota</taxon>
        <taxon>Viridiplantae</taxon>
        <taxon>Streptophyta</taxon>
        <taxon>Embryophyta</taxon>
        <taxon>Tracheophyta</taxon>
        <taxon>Spermatophyta</taxon>
        <taxon>Magnoliopsida</taxon>
        <taxon>eudicotyledons</taxon>
        <taxon>Gunneridae</taxon>
        <taxon>Pentapetalae</taxon>
        <taxon>rosids</taxon>
        <taxon>fabids</taxon>
        <taxon>Rosales</taxon>
        <taxon>Rosaceae</taxon>
        <taxon>Amygdaloideae</taxon>
        <taxon>Amygdaleae</taxon>
        <taxon>Prunus</taxon>
    </lineage>
</organism>
<dbReference type="Proteomes" id="UP000006882">
    <property type="component" value="Chromosome G8"/>
</dbReference>